<dbReference type="InterPro" id="IPR013216">
    <property type="entry name" value="Methyltransf_11"/>
</dbReference>
<reference evidence="6 7" key="1">
    <citation type="journal article" date="2015" name="Plant Cell">
        <title>Oil accumulation by the oleaginous diatom Fistulifera solaris as revealed by the genome and transcriptome.</title>
        <authorList>
            <person name="Tanaka T."/>
            <person name="Maeda Y."/>
            <person name="Veluchamy A."/>
            <person name="Tanaka M."/>
            <person name="Abida H."/>
            <person name="Marechal E."/>
            <person name="Bowler C."/>
            <person name="Muto M."/>
            <person name="Sunaga Y."/>
            <person name="Tanaka M."/>
            <person name="Yoshino T."/>
            <person name="Taniguchi T."/>
            <person name="Fukuda Y."/>
            <person name="Nemoto M."/>
            <person name="Matsumoto M."/>
            <person name="Wong P.S."/>
            <person name="Aburatani S."/>
            <person name="Fujibuchi W."/>
        </authorList>
    </citation>
    <scope>NUCLEOTIDE SEQUENCE [LARGE SCALE GENOMIC DNA]</scope>
    <source>
        <strain evidence="6 7">JPCC DA0580</strain>
    </source>
</reference>
<evidence type="ECO:0000313" key="7">
    <source>
        <dbReference type="Proteomes" id="UP000198406"/>
    </source>
</evidence>
<dbReference type="InterPro" id="IPR027450">
    <property type="entry name" value="AlkB-like"/>
</dbReference>
<dbReference type="PANTHER" id="PTHR13069:SF21">
    <property type="entry name" value="ALKYLATED DNA REPAIR PROTEIN ALKB HOMOLOG 8"/>
    <property type="match status" value="1"/>
</dbReference>
<dbReference type="InParanoid" id="A0A1Z5KQR7"/>
<evidence type="ECO:0000256" key="2">
    <source>
        <dbReference type="ARBA" id="ARBA00022679"/>
    </source>
</evidence>
<evidence type="ECO:0000256" key="1">
    <source>
        <dbReference type="ARBA" id="ARBA00022603"/>
    </source>
</evidence>
<protein>
    <submittedName>
        <fullName evidence="6">Alkylated DNA repair protein alkB homolog 8</fullName>
        <ecNumber evidence="6">2.1.1.229</ecNumber>
    </submittedName>
</protein>
<evidence type="ECO:0000256" key="3">
    <source>
        <dbReference type="ARBA" id="ARBA00022833"/>
    </source>
</evidence>
<proteinExistence type="predicted"/>
<feature type="domain" description="Fe2OG dioxygenase" evidence="5">
    <location>
        <begin position="433"/>
        <end position="538"/>
    </location>
</feature>
<dbReference type="InterPro" id="IPR029063">
    <property type="entry name" value="SAM-dependent_MTases_sf"/>
</dbReference>
<name>A0A1Z5KQR7_FISSO</name>
<comment type="caution">
    <text evidence="6">The sequence shown here is derived from an EMBL/GenBank/DDBJ whole genome shotgun (WGS) entry which is preliminary data.</text>
</comment>
<dbReference type="CDD" id="cd02440">
    <property type="entry name" value="AdoMet_MTases"/>
    <property type="match status" value="1"/>
</dbReference>
<evidence type="ECO:0000313" key="6">
    <source>
        <dbReference type="EMBL" id="GAX28455.1"/>
    </source>
</evidence>
<dbReference type="GO" id="GO:0032259">
    <property type="term" value="P:methylation"/>
    <property type="evidence" value="ECO:0007669"/>
    <property type="project" value="UniProtKB-KW"/>
</dbReference>
<dbReference type="Pfam" id="PF13532">
    <property type="entry name" value="2OG-FeII_Oxy_2"/>
    <property type="match status" value="1"/>
</dbReference>
<dbReference type="PROSITE" id="PS51471">
    <property type="entry name" value="FE2OG_OXY"/>
    <property type="match status" value="1"/>
</dbReference>
<sequence>MTQTATFRSILAHEPIPSDDQHGYLHIQGAFCPKQQRRDGREQQEEKQESYWTVETLQTALSRVFQHNFASLGFPMAATQVEVLDTVAPFTKIRLIYETPLQALHVLVVIRQRKTTIQSLFQCIDLDEHFGSRPIQATLLTQQPQLSDTIAWTRSSPPKFRRLLMRPGESETLLQEERATTRFVFVSNLLQNEHDADWDEPFWVAQAIRSAFAVDVEVFVNHKSLSKYCHLGFRSAEEAQQAVATYQGKQVEWKWAGATGTEHSITSGMLFLDYASITQRSRRRLVRGDGPGEPSRSECTSLTADVQIPGLVLIPDFVSPEEEAVLLAVLDGPHAPWAPAQNTPTEGGTVKRSVQHCGYVFDYRTADVLRDRSNSGADCPPMPAVDRGDKTLEEYLGESVREGCGWEVVAGVIERVRRTTFSDEDDGEHSYKTINQLTVNRYAPGEGIGSHVDTPSAFGDGLISISLGSGIVMEFNCVQEETKGLRKQVFLPPRSLLLMSKEARYSWEHMIVSRMTDTIDGEVVRRGTRVSLTLRTALDKNGSPMACVESHSFPPCWGNPNLLSPLATPDCERNHVHAVYDAIATQWHHTRGKRGVLWPGATQFLQKLPPGSVVADVGCGDGKYFPAIWEAGSYVIGTDISLPLLETATSAASLCDEGVPESRRVSEPRRHLRNRPAIAVADCMSVPLRTGSCDAAICIAVMHHLSNESRRRRCIEELTEVCI</sequence>
<keyword evidence="2 6" id="KW-0808">Transferase</keyword>
<dbReference type="OrthoDB" id="41584at2759"/>
<dbReference type="Gene3D" id="3.40.50.150">
    <property type="entry name" value="Vaccinia Virus protein VP39"/>
    <property type="match status" value="1"/>
</dbReference>
<dbReference type="GO" id="GO:0106335">
    <property type="term" value="F:tRNA (5-carboxymethyluridine(34)-5-O)-methyltransferase activity"/>
    <property type="evidence" value="ECO:0007669"/>
    <property type="project" value="UniProtKB-EC"/>
</dbReference>
<organism evidence="6 7">
    <name type="scientific">Fistulifera solaris</name>
    <name type="common">Oleaginous diatom</name>
    <dbReference type="NCBI Taxonomy" id="1519565"/>
    <lineage>
        <taxon>Eukaryota</taxon>
        <taxon>Sar</taxon>
        <taxon>Stramenopiles</taxon>
        <taxon>Ochrophyta</taxon>
        <taxon>Bacillariophyta</taxon>
        <taxon>Bacillariophyceae</taxon>
        <taxon>Bacillariophycidae</taxon>
        <taxon>Naviculales</taxon>
        <taxon>Naviculaceae</taxon>
        <taxon>Fistulifera</taxon>
    </lineage>
</organism>
<evidence type="ECO:0000256" key="4">
    <source>
        <dbReference type="ARBA" id="ARBA00022884"/>
    </source>
</evidence>
<dbReference type="SUPFAM" id="SSF51197">
    <property type="entry name" value="Clavaminate synthase-like"/>
    <property type="match status" value="1"/>
</dbReference>
<dbReference type="SUPFAM" id="SSF53335">
    <property type="entry name" value="S-adenosyl-L-methionine-dependent methyltransferases"/>
    <property type="match status" value="1"/>
</dbReference>
<gene>
    <name evidence="6" type="ORF">FisN_4Hh354</name>
</gene>
<keyword evidence="3" id="KW-0862">Zinc</keyword>
<dbReference type="Proteomes" id="UP000198406">
    <property type="component" value="Unassembled WGS sequence"/>
</dbReference>
<dbReference type="Gene3D" id="2.60.120.590">
    <property type="entry name" value="Alpha-ketoglutarate-dependent dioxygenase AlkB-like"/>
    <property type="match status" value="1"/>
</dbReference>
<keyword evidence="1 6" id="KW-0489">Methyltransferase</keyword>
<dbReference type="AlphaFoldDB" id="A0A1Z5KQR7"/>
<dbReference type="GO" id="GO:0008757">
    <property type="term" value="F:S-adenosylmethionine-dependent methyltransferase activity"/>
    <property type="evidence" value="ECO:0007669"/>
    <property type="project" value="InterPro"/>
</dbReference>
<dbReference type="InterPro" id="IPR005123">
    <property type="entry name" value="Oxoglu/Fe-dep_dioxygenase_dom"/>
</dbReference>
<dbReference type="EC" id="2.1.1.229" evidence="6"/>
<evidence type="ECO:0000259" key="5">
    <source>
        <dbReference type="PROSITE" id="PS51471"/>
    </source>
</evidence>
<keyword evidence="7" id="KW-1185">Reference proteome</keyword>
<dbReference type="GO" id="GO:0006400">
    <property type="term" value="P:tRNA modification"/>
    <property type="evidence" value="ECO:0007669"/>
    <property type="project" value="UniProtKB-ARBA"/>
</dbReference>
<accession>A0A1Z5KQR7</accession>
<keyword evidence="4" id="KW-0694">RNA-binding</keyword>
<dbReference type="EMBL" id="BDSP01000273">
    <property type="protein sequence ID" value="GAX28455.1"/>
    <property type="molecule type" value="Genomic_DNA"/>
</dbReference>
<dbReference type="InterPro" id="IPR037151">
    <property type="entry name" value="AlkB-like_sf"/>
</dbReference>
<dbReference type="InterPro" id="IPR051422">
    <property type="entry name" value="AlkB_tRNA_MeTrf/Diox"/>
</dbReference>
<dbReference type="Pfam" id="PF08241">
    <property type="entry name" value="Methyltransf_11"/>
    <property type="match status" value="1"/>
</dbReference>
<dbReference type="PANTHER" id="PTHR13069">
    <property type="entry name" value="ALKYLATED DNA REPAIR PROTEIN ALKB HOMOLOG 8"/>
    <property type="match status" value="1"/>
</dbReference>
<dbReference type="GO" id="GO:0003723">
    <property type="term" value="F:RNA binding"/>
    <property type="evidence" value="ECO:0007669"/>
    <property type="project" value="UniProtKB-KW"/>
</dbReference>